<dbReference type="OrthoDB" id="8012614at2759"/>
<organism evidence="1 2">
    <name type="scientific">Paramuricea clavata</name>
    <name type="common">Red gorgonian</name>
    <name type="synonym">Violescent sea-whip</name>
    <dbReference type="NCBI Taxonomy" id="317549"/>
    <lineage>
        <taxon>Eukaryota</taxon>
        <taxon>Metazoa</taxon>
        <taxon>Cnidaria</taxon>
        <taxon>Anthozoa</taxon>
        <taxon>Octocorallia</taxon>
        <taxon>Malacalcyonacea</taxon>
        <taxon>Plexauridae</taxon>
        <taxon>Paramuricea</taxon>
    </lineage>
</organism>
<dbReference type="Proteomes" id="UP001152795">
    <property type="component" value="Unassembled WGS sequence"/>
</dbReference>
<comment type="caution">
    <text evidence="1">The sequence shown here is derived from an EMBL/GenBank/DDBJ whole genome shotgun (WGS) entry which is preliminary data.</text>
</comment>
<sequence>RRHLAFVSQFTDDVSHLPGSSNIIADALSRSNPQEELVDSCSFEDQFVSEFPSSETVASVSEVFSHPSASVVRSAQEADVGLLNWIQRHLDPATPFEPRLLPSSDDSGVDLWFDVSNSSQKLLVPSNLQENVFHVIHSPSHSGFKATYKALANRFYWPTIKRDVKSWCKSCLGCQRNKV</sequence>
<keyword evidence="2" id="KW-1185">Reference proteome</keyword>
<dbReference type="AlphaFoldDB" id="A0A7D9KPU0"/>
<dbReference type="Gene3D" id="1.10.340.70">
    <property type="match status" value="1"/>
</dbReference>
<dbReference type="Pfam" id="PF17921">
    <property type="entry name" value="Integrase_H2C2"/>
    <property type="match status" value="1"/>
</dbReference>
<dbReference type="EMBL" id="CACRXK020044711">
    <property type="protein sequence ID" value="CAB4046027.1"/>
    <property type="molecule type" value="Genomic_DNA"/>
</dbReference>
<protein>
    <submittedName>
        <fullName evidence="1">Uncharacterized protein</fullName>
    </submittedName>
</protein>
<name>A0A7D9KPU0_PARCT</name>
<evidence type="ECO:0000313" key="2">
    <source>
        <dbReference type="Proteomes" id="UP001152795"/>
    </source>
</evidence>
<proteinExistence type="predicted"/>
<feature type="non-terminal residue" evidence="1">
    <location>
        <position position="1"/>
    </location>
</feature>
<dbReference type="FunFam" id="1.10.340.70:FF:000001">
    <property type="entry name" value="Retrovirus-related Pol polyprotein from transposon gypsy-like Protein"/>
    <property type="match status" value="1"/>
</dbReference>
<feature type="non-terminal residue" evidence="1">
    <location>
        <position position="179"/>
    </location>
</feature>
<accession>A0A7D9KPU0</accession>
<dbReference type="PANTHER" id="PTHR37984:SF5">
    <property type="entry name" value="PROTEIN NYNRIN-LIKE"/>
    <property type="match status" value="1"/>
</dbReference>
<gene>
    <name evidence="1" type="ORF">PACLA_8A062574</name>
</gene>
<dbReference type="InterPro" id="IPR041588">
    <property type="entry name" value="Integrase_H2C2"/>
</dbReference>
<dbReference type="PANTHER" id="PTHR37984">
    <property type="entry name" value="PROTEIN CBG26694"/>
    <property type="match status" value="1"/>
</dbReference>
<evidence type="ECO:0000313" key="1">
    <source>
        <dbReference type="EMBL" id="CAB4046027.1"/>
    </source>
</evidence>
<reference evidence="1" key="1">
    <citation type="submission" date="2020-04" db="EMBL/GenBank/DDBJ databases">
        <authorList>
            <person name="Alioto T."/>
            <person name="Alioto T."/>
            <person name="Gomez Garrido J."/>
        </authorList>
    </citation>
    <scope>NUCLEOTIDE SEQUENCE</scope>
    <source>
        <strain evidence="1">A484AB</strain>
    </source>
</reference>
<dbReference type="InterPro" id="IPR050951">
    <property type="entry name" value="Retrovirus_Pol_polyprotein"/>
</dbReference>